<dbReference type="AlphaFoldDB" id="A0A9X3F6V6"/>
<dbReference type="GO" id="GO:0006412">
    <property type="term" value="P:translation"/>
    <property type="evidence" value="ECO:0007669"/>
    <property type="project" value="UniProtKB-UniRule"/>
</dbReference>
<dbReference type="EMBL" id="JAPOHD010000022">
    <property type="protein sequence ID" value="MCY1720877.1"/>
    <property type="molecule type" value="Genomic_DNA"/>
</dbReference>
<feature type="domain" description="Large ribosomal subunit protein bL25 beta" evidence="8">
    <location>
        <begin position="99"/>
        <end position="179"/>
    </location>
</feature>
<dbReference type="PANTHER" id="PTHR33284:SF1">
    <property type="entry name" value="RIBOSOMAL PROTEIN L25_GLN-TRNA SYNTHETASE, ANTI-CODON-BINDING DOMAIN-CONTAINING PROTEIN"/>
    <property type="match status" value="1"/>
</dbReference>
<dbReference type="NCBIfam" id="TIGR00731">
    <property type="entry name" value="bL25_bact_ctc"/>
    <property type="match status" value="1"/>
</dbReference>
<keyword evidence="1 5" id="KW-0699">rRNA-binding</keyword>
<dbReference type="InterPro" id="IPR020057">
    <property type="entry name" value="Ribosomal_bL25_b-dom"/>
</dbReference>
<dbReference type="Pfam" id="PF14693">
    <property type="entry name" value="Ribosomal_TL5_C"/>
    <property type="match status" value="1"/>
</dbReference>
<dbReference type="InterPro" id="IPR020056">
    <property type="entry name" value="Rbsml_bL25/Gln-tRNA_synth_N"/>
</dbReference>
<evidence type="ECO:0000256" key="1">
    <source>
        <dbReference type="ARBA" id="ARBA00022730"/>
    </source>
</evidence>
<dbReference type="CDD" id="cd00495">
    <property type="entry name" value="Ribosomal_L25_TL5_CTC"/>
    <property type="match status" value="1"/>
</dbReference>
<evidence type="ECO:0000313" key="10">
    <source>
        <dbReference type="Proteomes" id="UP001145087"/>
    </source>
</evidence>
<evidence type="ECO:0000259" key="7">
    <source>
        <dbReference type="Pfam" id="PF01386"/>
    </source>
</evidence>
<dbReference type="PANTHER" id="PTHR33284">
    <property type="entry name" value="RIBOSOMAL PROTEIN L25/GLN-TRNA SYNTHETASE, ANTI-CODON-BINDING DOMAIN-CONTAINING PROTEIN"/>
    <property type="match status" value="1"/>
</dbReference>
<sequence length="211" mass="22867">MKTVVLKGQKRESVGKKEAKRLRAQEIVPAVLYGGETPIHFSIPFADLRKLIYTPSVYLLELDIDGEVHNAMMQDIQWHPVNEEVLHIDFLKIQDGKSIKIDVPLKISGLAKGIKMGGKLNTNLRRLKVKALATDVPDTIDVNVTKLGIGQSIKVADLNVPNVEFLDAKSNVVVSVAITRAAKSAAGAAMAAGLDDEDEDESGEEAASSEE</sequence>
<dbReference type="Pfam" id="PF01386">
    <property type="entry name" value="Ribosomal_L25p"/>
    <property type="match status" value="1"/>
</dbReference>
<keyword evidence="2 5" id="KW-0694">RNA-binding</keyword>
<dbReference type="SUPFAM" id="SSF50715">
    <property type="entry name" value="Ribosomal protein L25-like"/>
    <property type="match status" value="1"/>
</dbReference>
<dbReference type="InterPro" id="IPR029751">
    <property type="entry name" value="Ribosomal_L25_dom"/>
</dbReference>
<evidence type="ECO:0000256" key="3">
    <source>
        <dbReference type="ARBA" id="ARBA00022980"/>
    </source>
</evidence>
<dbReference type="NCBIfam" id="NF004132">
    <property type="entry name" value="PRK05618.2-2"/>
    <property type="match status" value="1"/>
</dbReference>
<dbReference type="InterPro" id="IPR001021">
    <property type="entry name" value="Ribosomal_bL25_long"/>
</dbReference>
<evidence type="ECO:0000256" key="2">
    <source>
        <dbReference type="ARBA" id="ARBA00022884"/>
    </source>
</evidence>
<keyword evidence="4 5" id="KW-0687">Ribonucleoprotein</keyword>
<evidence type="ECO:0000256" key="5">
    <source>
        <dbReference type="HAMAP-Rule" id="MF_01334"/>
    </source>
</evidence>
<proteinExistence type="inferred from homology"/>
<dbReference type="GO" id="GO:0022625">
    <property type="term" value="C:cytosolic large ribosomal subunit"/>
    <property type="evidence" value="ECO:0007669"/>
    <property type="project" value="TreeGrafter"/>
</dbReference>
<dbReference type="Proteomes" id="UP001145087">
    <property type="component" value="Unassembled WGS sequence"/>
</dbReference>
<comment type="subunit">
    <text evidence="5">Part of the 50S ribosomal subunit; part of the 5S rRNA/L5/L18/L25 subcomplex. Contacts the 5S rRNA. Binds to the 5S rRNA independently of L5 and L18.</text>
</comment>
<feature type="region of interest" description="Disordered" evidence="6">
    <location>
        <begin position="189"/>
        <end position="211"/>
    </location>
</feature>
<dbReference type="HAMAP" id="MF_01334">
    <property type="entry name" value="Ribosomal_bL25_CTC"/>
    <property type="match status" value="1"/>
</dbReference>
<name>A0A9X3F6V6_9BACT</name>
<comment type="similarity">
    <text evidence="5">Belongs to the bacterial ribosomal protein bL25 family. CTC subfamily.</text>
</comment>
<keyword evidence="10" id="KW-1185">Reference proteome</keyword>
<dbReference type="InterPro" id="IPR020930">
    <property type="entry name" value="Ribosomal_uL5_bac-type"/>
</dbReference>
<dbReference type="GO" id="GO:0008097">
    <property type="term" value="F:5S rRNA binding"/>
    <property type="evidence" value="ECO:0007669"/>
    <property type="project" value="InterPro"/>
</dbReference>
<dbReference type="InterPro" id="IPR037121">
    <property type="entry name" value="Ribosomal_bL25_C"/>
</dbReference>
<gene>
    <name evidence="5" type="primary">rplY</name>
    <name evidence="5" type="synonym">ctc</name>
    <name evidence="9" type="ORF">OU798_11010</name>
</gene>
<evidence type="ECO:0000256" key="4">
    <source>
        <dbReference type="ARBA" id="ARBA00023274"/>
    </source>
</evidence>
<reference evidence="9" key="1">
    <citation type="submission" date="2022-11" db="EMBL/GenBank/DDBJ databases">
        <title>Marilongibacter aestuarii gen. nov., sp. nov., isolated from tidal flat sediment.</title>
        <authorList>
            <person name="Jiayan W."/>
        </authorList>
    </citation>
    <scope>NUCLEOTIDE SEQUENCE</scope>
    <source>
        <strain evidence="9">Z1-6</strain>
    </source>
</reference>
<dbReference type="GO" id="GO:0003735">
    <property type="term" value="F:structural constituent of ribosome"/>
    <property type="evidence" value="ECO:0007669"/>
    <property type="project" value="InterPro"/>
</dbReference>
<dbReference type="Gene3D" id="2.170.120.20">
    <property type="entry name" value="Ribosomal protein L25, beta domain"/>
    <property type="match status" value="1"/>
</dbReference>
<feature type="compositionally biased region" description="Acidic residues" evidence="6">
    <location>
        <begin position="194"/>
        <end position="211"/>
    </location>
</feature>
<dbReference type="InterPro" id="IPR011035">
    <property type="entry name" value="Ribosomal_bL25/Gln-tRNA_synth"/>
</dbReference>
<keyword evidence="3 5" id="KW-0689">Ribosomal protein</keyword>
<dbReference type="RefSeq" id="WP_343333210.1">
    <property type="nucleotide sequence ID" value="NZ_JAPOHD010000022.1"/>
</dbReference>
<comment type="function">
    <text evidence="5">This is one of the proteins that binds to the 5S RNA in the ribosome where it forms part of the central protuberance.</text>
</comment>
<evidence type="ECO:0000313" key="9">
    <source>
        <dbReference type="EMBL" id="MCY1720877.1"/>
    </source>
</evidence>
<evidence type="ECO:0000259" key="8">
    <source>
        <dbReference type="Pfam" id="PF14693"/>
    </source>
</evidence>
<feature type="domain" description="Large ribosomal subunit protein bL25 L25" evidence="7">
    <location>
        <begin position="6"/>
        <end position="90"/>
    </location>
</feature>
<evidence type="ECO:0000256" key="6">
    <source>
        <dbReference type="SAM" id="MobiDB-lite"/>
    </source>
</evidence>
<dbReference type="Gene3D" id="2.40.240.10">
    <property type="entry name" value="Ribosomal Protein L25, Chain P"/>
    <property type="match status" value="1"/>
</dbReference>
<organism evidence="9 10">
    <name type="scientific">Draconibacterium aestuarii</name>
    <dbReference type="NCBI Taxonomy" id="2998507"/>
    <lineage>
        <taxon>Bacteria</taxon>
        <taxon>Pseudomonadati</taxon>
        <taxon>Bacteroidota</taxon>
        <taxon>Bacteroidia</taxon>
        <taxon>Marinilabiliales</taxon>
        <taxon>Prolixibacteraceae</taxon>
        <taxon>Draconibacterium</taxon>
    </lineage>
</organism>
<comment type="caution">
    <text evidence="9">The sequence shown here is derived from an EMBL/GenBank/DDBJ whole genome shotgun (WGS) entry which is preliminary data.</text>
</comment>
<accession>A0A9X3F6V6</accession>
<protein>
    <recommendedName>
        <fullName evidence="5">Large ribosomal subunit protein bL25</fullName>
    </recommendedName>
    <alternativeName>
        <fullName evidence="5">General stress protein CTC</fullName>
    </alternativeName>
</protein>